<organism evidence="2">
    <name type="scientific">Opuntia streptacantha</name>
    <name type="common">Prickly pear cactus</name>
    <name type="synonym">Opuntia cardona</name>
    <dbReference type="NCBI Taxonomy" id="393608"/>
    <lineage>
        <taxon>Eukaryota</taxon>
        <taxon>Viridiplantae</taxon>
        <taxon>Streptophyta</taxon>
        <taxon>Embryophyta</taxon>
        <taxon>Tracheophyta</taxon>
        <taxon>Spermatophyta</taxon>
        <taxon>Magnoliopsida</taxon>
        <taxon>eudicotyledons</taxon>
        <taxon>Gunneridae</taxon>
        <taxon>Pentapetalae</taxon>
        <taxon>Caryophyllales</taxon>
        <taxon>Cactineae</taxon>
        <taxon>Cactaceae</taxon>
        <taxon>Opuntioideae</taxon>
        <taxon>Opuntia</taxon>
    </lineage>
</organism>
<keyword evidence="1" id="KW-1133">Transmembrane helix</keyword>
<proteinExistence type="predicted"/>
<keyword evidence="1" id="KW-0472">Membrane</keyword>
<feature type="transmembrane region" description="Helical" evidence="1">
    <location>
        <begin position="48"/>
        <end position="67"/>
    </location>
</feature>
<evidence type="ECO:0000256" key="1">
    <source>
        <dbReference type="SAM" id="Phobius"/>
    </source>
</evidence>
<reference evidence="2" key="2">
    <citation type="submission" date="2020-07" db="EMBL/GenBank/DDBJ databases">
        <authorList>
            <person name="Vera ALvarez R."/>
            <person name="Arias-Moreno D.M."/>
            <person name="Jimenez-Jacinto V."/>
            <person name="Jimenez-Bremont J.F."/>
            <person name="Swaminathan K."/>
            <person name="Moose S.P."/>
            <person name="Guerrero-Gonzalez M.L."/>
            <person name="Marino-Ramirez L."/>
            <person name="Landsman D."/>
            <person name="Rodriguez-Kessler M."/>
            <person name="Delgado-Sanchez P."/>
        </authorList>
    </citation>
    <scope>NUCLEOTIDE SEQUENCE</scope>
    <source>
        <tissue evidence="2">Cladode</tissue>
    </source>
</reference>
<dbReference type="EMBL" id="GISG01041762">
    <property type="protein sequence ID" value="MBA4623104.1"/>
    <property type="molecule type" value="Transcribed_RNA"/>
</dbReference>
<dbReference type="AlphaFoldDB" id="A0A7C9CTD8"/>
<name>A0A7C9CTD8_OPUST</name>
<keyword evidence="1" id="KW-0812">Transmembrane</keyword>
<sequence>MRISQMFLKSYSQNRTCKKKKSLLQLCPQFSLQPERSRKRLLIYYSRIFWITPAPTVLPPSLIANLIPSSQATGAMSSTTILTRSPGITILDSSSLSFIILTTFPVTSVVLM</sequence>
<reference evidence="2" key="1">
    <citation type="journal article" date="2013" name="J. Plant Res.">
        <title>Effect of fungi and light on seed germination of three Opuntia species from semiarid lands of central Mexico.</title>
        <authorList>
            <person name="Delgado-Sanchez P."/>
            <person name="Jimenez-Bremont J.F."/>
            <person name="Guerrero-Gonzalez Mde L."/>
            <person name="Flores J."/>
        </authorList>
    </citation>
    <scope>NUCLEOTIDE SEQUENCE</scope>
    <source>
        <tissue evidence="2">Cladode</tissue>
    </source>
</reference>
<accession>A0A7C9CTD8</accession>
<evidence type="ECO:0000313" key="2">
    <source>
        <dbReference type="EMBL" id="MBA4623104.1"/>
    </source>
</evidence>
<protein>
    <submittedName>
        <fullName evidence="2">Uncharacterized protein</fullName>
    </submittedName>
</protein>
<feature type="transmembrane region" description="Helical" evidence="1">
    <location>
        <begin position="87"/>
        <end position="111"/>
    </location>
</feature>